<sequence>MNTFDSDRFEITHDNRTKAKFLYWMGWRVSSIAEYLKENVKTVHSWKERDEWEKDAPEGLAAQALEARLCTLYLLDKKTPHDFKEIDLLERQKDKYAKREKYINGGNETDLNEKLKNRNAGPRKAVVQNALTEDQVEKLLEDFDTDLFDYQKVWFRSREQRNRILLKSRQIGATFYFAREALIKAITTGRNQIFLSASKAQAHGFKTYIKNFVMMSIGVDLKGDPISIVLPSGETVQLIFLGTNSKTAQSYHGDLYFDEFFWVNGFAMLRKVAGAMASQKKYKKTYFSTPSSKTHEGYKFWTGESLNKGRKKEDKKEVDTSHDALKAGILCADKIWRHIVNIYDAEEQGCDLFDIDELMDENSPEEFANLFMCEFVDDGHSVFPFAVVQPCMVDSWEEWLKDFKPLTVRPFGNKEVWIGYDPAENGDSAGLVVVAPPTQDYPKFRILERHQFKGMDFKSQAEFIKKMTQKYHVTYIGLDITGMGTGVAQLVRQFFPALTTFSYSVEVKTMLILKGLDVIESGRLEFDLGFTDVAHSLMSIKKTMTGSGRQFTFESSRSEEIGHADLAWALMHVFHNEPLEGRTAKNSSFMEIH</sequence>
<dbReference type="Pfam" id="PF03237">
    <property type="entry name" value="Terminase_6N"/>
    <property type="match status" value="1"/>
</dbReference>
<reference evidence="5" key="1">
    <citation type="submission" date="2020-09" db="EMBL/GenBank/DDBJ databases">
        <title>Clinical and molecular characterization of Acinetobacter seifertii in Taiwan.</title>
        <authorList>
            <person name="Li L.-H."/>
            <person name="Yang Y.-S."/>
            <person name="Sun J.-R."/>
            <person name="Huang T.-W."/>
            <person name="Huang W.-C."/>
            <person name="Wang Y.-C."/>
            <person name="Kuo T.-H."/>
            <person name="Kuo S.-C."/>
            <person name="Chen T.-L."/>
        </authorList>
    </citation>
    <scope>NUCLEOTIDE SEQUENCE [LARGE SCALE GENOMIC DNA]</scope>
    <source>
        <strain evidence="5">AS39</strain>
    </source>
</reference>
<evidence type="ECO:0000313" key="4">
    <source>
        <dbReference type="EMBL" id="QNX72873.1"/>
    </source>
</evidence>
<dbReference type="EMBL" id="CP061646">
    <property type="protein sequence ID" value="QNX72873.1"/>
    <property type="molecule type" value="Genomic_DNA"/>
</dbReference>
<dbReference type="Proteomes" id="UP000516666">
    <property type="component" value="Chromosome"/>
</dbReference>
<feature type="domain" description="Terminase ATPase subunit N-terminal" evidence="2">
    <location>
        <begin position="14"/>
        <end position="71"/>
    </location>
</feature>
<dbReference type="Pfam" id="PF17289">
    <property type="entry name" value="Terminase_6C"/>
    <property type="match status" value="1"/>
</dbReference>
<protein>
    <submittedName>
        <fullName evidence="4">Terminase</fullName>
    </submittedName>
</protein>
<evidence type="ECO:0000259" key="2">
    <source>
        <dbReference type="Pfam" id="PF06056"/>
    </source>
</evidence>
<name>A0A7H2V940_9GAMM</name>
<organism evidence="4 5">
    <name type="scientific">Acinetobacter seifertii</name>
    <dbReference type="NCBI Taxonomy" id="1530123"/>
    <lineage>
        <taxon>Bacteria</taxon>
        <taxon>Pseudomonadati</taxon>
        <taxon>Pseudomonadota</taxon>
        <taxon>Gammaproteobacteria</taxon>
        <taxon>Moraxellales</taxon>
        <taxon>Moraxellaceae</taxon>
        <taxon>Acinetobacter</taxon>
        <taxon>Acinetobacter calcoaceticus/baumannii complex</taxon>
    </lineage>
</organism>
<accession>A0A7H2V940</accession>
<dbReference type="InterPro" id="IPR035421">
    <property type="entry name" value="Terminase_6C"/>
</dbReference>
<dbReference type="AlphaFoldDB" id="A0A7H2V940"/>
<dbReference type="InterPro" id="IPR027417">
    <property type="entry name" value="P-loop_NTPase"/>
</dbReference>
<dbReference type="RefSeq" id="WP_191012625.1">
    <property type="nucleotide sequence ID" value="NZ_CP061646.1"/>
</dbReference>
<gene>
    <name evidence="4" type="ORF">IC776_02955</name>
</gene>
<evidence type="ECO:0000256" key="1">
    <source>
        <dbReference type="ARBA" id="ARBA00022612"/>
    </source>
</evidence>
<reference evidence="4 5" key="2">
    <citation type="submission" date="2020-09" db="EMBL/GenBank/DDBJ databases">
        <authorList>
            <person name="Chen F.-J."/>
            <person name="Lee Y.-T."/>
        </authorList>
    </citation>
    <scope>NUCLEOTIDE SEQUENCE [LARGE SCALE GENOMIC DNA]</scope>
    <source>
        <strain evidence="4 5">AS39</strain>
    </source>
</reference>
<dbReference type="Gene3D" id="3.40.50.300">
    <property type="entry name" value="P-loop containing nucleotide triphosphate hydrolases"/>
    <property type="match status" value="1"/>
</dbReference>
<evidence type="ECO:0000313" key="5">
    <source>
        <dbReference type="Proteomes" id="UP000516666"/>
    </source>
</evidence>
<dbReference type="InterPro" id="IPR010332">
    <property type="entry name" value="ATPase_terminase-su_N"/>
</dbReference>
<proteinExistence type="predicted"/>
<keyword evidence="1" id="KW-1188">Viral release from host cell</keyword>
<evidence type="ECO:0000259" key="3">
    <source>
        <dbReference type="Pfam" id="PF17289"/>
    </source>
</evidence>
<feature type="domain" description="Terminase large subunit gp17-like C-terminal" evidence="3">
    <location>
        <begin position="418"/>
        <end position="576"/>
    </location>
</feature>
<dbReference type="Pfam" id="PF06056">
    <property type="entry name" value="Terminase_5"/>
    <property type="match status" value="1"/>
</dbReference>
<dbReference type="Gene3D" id="3.30.420.240">
    <property type="match status" value="1"/>
</dbReference>